<dbReference type="AlphaFoldDB" id="A0A433VHW2"/>
<protein>
    <recommendedName>
        <fullName evidence="3">DNA-binding protein</fullName>
    </recommendedName>
</protein>
<evidence type="ECO:0000313" key="2">
    <source>
        <dbReference type="Proteomes" id="UP000271624"/>
    </source>
</evidence>
<accession>A0A433VHW2</accession>
<dbReference type="SUPFAM" id="SSF101756">
    <property type="entry name" value="Hypothetical protein YgiW"/>
    <property type="match status" value="1"/>
</dbReference>
<reference evidence="1" key="2">
    <citation type="journal article" date="2019" name="Genome Biol. Evol.">
        <title>Day and night: Metabolic profiles and evolutionary relationships of six axenic non-marine cyanobacteria.</title>
        <authorList>
            <person name="Will S.E."/>
            <person name="Henke P."/>
            <person name="Boedeker C."/>
            <person name="Huang S."/>
            <person name="Brinkmann H."/>
            <person name="Rohde M."/>
            <person name="Jarek M."/>
            <person name="Friedl T."/>
            <person name="Seufert S."/>
            <person name="Schumacher M."/>
            <person name="Overmann J."/>
            <person name="Neumann-Schaal M."/>
            <person name="Petersen J."/>
        </authorList>
    </citation>
    <scope>NUCLEOTIDE SEQUENCE [LARGE SCALE GENOMIC DNA]</scope>
    <source>
        <strain evidence="1">PCC 7102</strain>
    </source>
</reference>
<dbReference type="EMBL" id="RSCL01000008">
    <property type="protein sequence ID" value="RUT05670.1"/>
    <property type="molecule type" value="Genomic_DNA"/>
</dbReference>
<organism evidence="1 2">
    <name type="scientific">Dulcicalothrix desertica PCC 7102</name>
    <dbReference type="NCBI Taxonomy" id="232991"/>
    <lineage>
        <taxon>Bacteria</taxon>
        <taxon>Bacillati</taxon>
        <taxon>Cyanobacteriota</taxon>
        <taxon>Cyanophyceae</taxon>
        <taxon>Nostocales</taxon>
        <taxon>Calotrichaceae</taxon>
        <taxon>Dulcicalothrix</taxon>
    </lineage>
</organism>
<reference evidence="1" key="1">
    <citation type="submission" date="2018-12" db="EMBL/GenBank/DDBJ databases">
        <authorList>
            <person name="Will S."/>
            <person name="Neumann-Schaal M."/>
            <person name="Henke P."/>
        </authorList>
    </citation>
    <scope>NUCLEOTIDE SEQUENCE</scope>
    <source>
        <strain evidence="1">PCC 7102</strain>
    </source>
</reference>
<dbReference type="InterPro" id="IPR036700">
    <property type="entry name" value="BOBF_sf"/>
</dbReference>
<comment type="caution">
    <text evidence="1">The sequence shown here is derived from an EMBL/GenBank/DDBJ whole genome shotgun (WGS) entry which is preliminary data.</text>
</comment>
<gene>
    <name evidence="1" type="ORF">DSM106972_036770</name>
</gene>
<keyword evidence="2" id="KW-1185">Reference proteome</keyword>
<proteinExistence type="predicted"/>
<evidence type="ECO:0008006" key="3">
    <source>
        <dbReference type="Google" id="ProtNLM"/>
    </source>
</evidence>
<dbReference type="Gene3D" id="2.40.50.200">
    <property type="entry name" value="Bacterial OB-fold"/>
    <property type="match status" value="1"/>
</dbReference>
<dbReference type="RefSeq" id="WP_201800749.1">
    <property type="nucleotide sequence ID" value="NZ_RSCL01000008.1"/>
</dbReference>
<evidence type="ECO:0000313" key="1">
    <source>
        <dbReference type="EMBL" id="RUT05670.1"/>
    </source>
</evidence>
<name>A0A433VHW2_9CYAN</name>
<dbReference type="Proteomes" id="UP000271624">
    <property type="component" value="Unassembled WGS sequence"/>
</dbReference>
<sequence>MAISGRVQSIVGNKFTLNDGTGQIIVDAGPPHWRQINLSKGEQISVKGELSKSGQEFNAFNIRRSNGSVIEIRSPEG</sequence>